<dbReference type="Proteomes" id="UP000830671">
    <property type="component" value="Chromosome 3"/>
</dbReference>
<dbReference type="EMBL" id="CP019475">
    <property type="protein sequence ID" value="UQC79816.1"/>
    <property type="molecule type" value="Genomic_DNA"/>
</dbReference>
<proteinExistence type="predicted"/>
<organism evidence="2 3">
    <name type="scientific">Colletotrichum lupini</name>
    <dbReference type="NCBI Taxonomy" id="145971"/>
    <lineage>
        <taxon>Eukaryota</taxon>
        <taxon>Fungi</taxon>
        <taxon>Dikarya</taxon>
        <taxon>Ascomycota</taxon>
        <taxon>Pezizomycotina</taxon>
        <taxon>Sordariomycetes</taxon>
        <taxon>Hypocreomycetidae</taxon>
        <taxon>Glomerellales</taxon>
        <taxon>Glomerellaceae</taxon>
        <taxon>Colletotrichum</taxon>
        <taxon>Colletotrichum acutatum species complex</taxon>
    </lineage>
</organism>
<dbReference type="AlphaFoldDB" id="A0A9Q8SLY9"/>
<evidence type="ECO:0000313" key="3">
    <source>
        <dbReference type="Proteomes" id="UP000830671"/>
    </source>
</evidence>
<feature type="compositionally biased region" description="Polar residues" evidence="1">
    <location>
        <begin position="673"/>
        <end position="686"/>
    </location>
</feature>
<evidence type="ECO:0000256" key="1">
    <source>
        <dbReference type="SAM" id="MobiDB-lite"/>
    </source>
</evidence>
<dbReference type="RefSeq" id="XP_049141447.1">
    <property type="nucleotide sequence ID" value="XM_049284304.1"/>
</dbReference>
<sequence>MVLSFKTGARWILERAVEVGTNGERYEDSKKLPHHTKALTPVEPLCRFKLHTYRAEPCQVLWLLLPLSLDFRSRQVQRLVHSFLNFLVSVRYLAGAVYSAFTKQEHITLLPSALCSGFPSPCLLTSPPPCHTLLTYLAAALIGVFPPSSQLRLSHSVDTLAILCLLQSPESILFQHPEPWLRRNPPRNQSPIQRNMFWRRLLRSILIDTSTWYPYIFYRMKNFGTDNVPLLSEKGRDITLTSSGIACSSSSDIDRLRQAASSPSPRSHSVTHINNAMGIREPWAGHQDGLPLAALSRNLQCPVLAQKPHIVAAARYPPSLQPGLSPSPLSLVVVIVVTLSCIYWLRRIPNTRQRHARNASETEYLYSPKRDIDALNWKKGHARYALTPRILLRSDSGFSPHMPDIVSNPSRATEIFAKKQGTIHARWQLVDFPPAIPGLPPTHSLQHSRLALLAGRLLRLFFLFQDSDTTDLVSPSASISSNTPISLETNYEMTNARCKKTNFLLALLFLLATLRPKLPASASGAKCPSHGSRPVPAQGPSMMLFADGGFGLGLSFRPFGFSRFASPCILHAGSPRGDLLHVLEILWDLFCNGARMLSFSGETRPLKINEGTRDIGWHRTHFHVFPKIIDFGILVMRHQGTNTSVDAGALELGTQPPSAPETEPEPTIDVAGPSSSQGGSTAPTHAATANSVSATLMLFVIKQTLTAPPKPIERRWGARCSLSIKVRVSHIFKQTEPDIQRESDDASVTGTRTKVRLRLRMGNEVSVSAGSI</sequence>
<keyword evidence="3" id="KW-1185">Reference proteome</keyword>
<protein>
    <submittedName>
        <fullName evidence="2">Uncharacterized protein</fullName>
    </submittedName>
</protein>
<accession>A0A9Q8SLY9</accession>
<reference evidence="2" key="1">
    <citation type="journal article" date="2021" name="Mol. Plant Microbe Interact.">
        <title>Complete Genome Sequence of the Plant-Pathogenic Fungus Colletotrichum lupini.</title>
        <authorList>
            <person name="Baroncelli R."/>
            <person name="Pensec F."/>
            <person name="Da Lio D."/>
            <person name="Boufleur T."/>
            <person name="Vicente I."/>
            <person name="Sarrocco S."/>
            <person name="Picot A."/>
            <person name="Baraldi E."/>
            <person name="Sukno S."/>
            <person name="Thon M."/>
            <person name="Le Floch G."/>
        </authorList>
    </citation>
    <scope>NUCLEOTIDE SEQUENCE</scope>
    <source>
        <strain evidence="2">IMI 504893</strain>
    </source>
</reference>
<evidence type="ECO:0000313" key="2">
    <source>
        <dbReference type="EMBL" id="UQC79816.1"/>
    </source>
</evidence>
<dbReference type="KEGG" id="clup:CLUP02_05296"/>
<feature type="region of interest" description="Disordered" evidence="1">
    <location>
        <begin position="648"/>
        <end position="686"/>
    </location>
</feature>
<gene>
    <name evidence="2" type="ORF">CLUP02_05296</name>
</gene>
<name>A0A9Q8SLY9_9PEZI</name>
<dbReference type="GeneID" id="73339314"/>